<organism evidence="11 12">
    <name type="scientific">Ciona intestinalis</name>
    <name type="common">Transparent sea squirt</name>
    <name type="synonym">Ascidia intestinalis</name>
    <dbReference type="NCBI Taxonomy" id="7719"/>
    <lineage>
        <taxon>Eukaryota</taxon>
        <taxon>Metazoa</taxon>
        <taxon>Chordata</taxon>
        <taxon>Tunicata</taxon>
        <taxon>Ascidiacea</taxon>
        <taxon>Phlebobranchia</taxon>
        <taxon>Cionidae</taxon>
        <taxon>Ciona</taxon>
    </lineage>
</organism>
<dbReference type="InParanoid" id="H2XYQ7"/>
<comment type="subcellular location">
    <subcellularLocation>
        <location evidence="2">Endomembrane system</location>
    </subcellularLocation>
    <subcellularLocation>
        <location evidence="1">Membrane</location>
        <topology evidence="1">Single-pass membrane protein</topology>
    </subcellularLocation>
</comment>
<feature type="disulfide bond" evidence="10">
    <location>
        <begin position="92"/>
        <end position="110"/>
    </location>
</feature>
<sequence length="155" mass="16827">MTSSIRETSQAVNAIKTMTSQKMRSFYKCKNNKTISSDLLCNGNDDCGDVSASDECECTDTIYCLTSGKCTINASTCEENTKKCDLDSEFRCSNGDCLPKNVLCDKVVNCSDKSDETGCSYTYCSSNGIEISVDQICNGVMDCPDNSDECECDGN</sequence>
<evidence type="ECO:0000256" key="10">
    <source>
        <dbReference type="PROSITE-ProRule" id="PRU00124"/>
    </source>
</evidence>
<dbReference type="Ensembl" id="ENSCINT00000035039.1">
    <property type="protein sequence ID" value="ENSCINP00000034791.1"/>
    <property type="gene ID" value="ENSCING00000023133.1"/>
</dbReference>
<evidence type="ECO:0000256" key="6">
    <source>
        <dbReference type="ARBA" id="ARBA00022989"/>
    </source>
</evidence>
<evidence type="ECO:0000313" key="12">
    <source>
        <dbReference type="Proteomes" id="UP000008144"/>
    </source>
</evidence>
<dbReference type="AlphaFoldDB" id="H2XYQ7"/>
<dbReference type="HOGENOM" id="CLU_1699449_0_0_1"/>
<evidence type="ECO:0000313" key="11">
    <source>
        <dbReference type="Ensembl" id="ENSCINP00000034791.1"/>
    </source>
</evidence>
<reference evidence="11" key="4">
    <citation type="submission" date="2025-09" db="UniProtKB">
        <authorList>
            <consortium name="Ensembl"/>
        </authorList>
    </citation>
    <scope>IDENTIFICATION</scope>
</reference>
<dbReference type="GO" id="GO:0016192">
    <property type="term" value="P:vesicle-mediated transport"/>
    <property type="evidence" value="ECO:0007669"/>
    <property type="project" value="UniProtKB-ARBA"/>
</dbReference>
<evidence type="ECO:0000256" key="1">
    <source>
        <dbReference type="ARBA" id="ARBA00004167"/>
    </source>
</evidence>
<dbReference type="InterPro" id="IPR002172">
    <property type="entry name" value="LDrepeatLR_classA_rpt"/>
</dbReference>
<accession>H2XYQ7</accession>
<reference evidence="11" key="2">
    <citation type="journal article" date="2008" name="Genome Biol.">
        <title>Improved genome assembly and evidence-based global gene model set for the chordate Ciona intestinalis: new insight into intron and operon populations.</title>
        <authorList>
            <person name="Satou Y."/>
            <person name="Mineta K."/>
            <person name="Ogasawara M."/>
            <person name="Sasakura Y."/>
            <person name="Shoguchi E."/>
            <person name="Ueno K."/>
            <person name="Yamada L."/>
            <person name="Matsumoto J."/>
            <person name="Wasserscheid J."/>
            <person name="Dewar K."/>
            <person name="Wiley G.B."/>
            <person name="Macmil S.L."/>
            <person name="Roe B.A."/>
            <person name="Zeller R.W."/>
            <person name="Hastings K.E."/>
            <person name="Lemaire P."/>
            <person name="Lindquist E."/>
            <person name="Endo T."/>
            <person name="Hotta K."/>
            <person name="Inaba K."/>
        </authorList>
    </citation>
    <scope>NUCLEOTIDE SEQUENCE [LARGE SCALE GENOMIC DNA]</scope>
    <source>
        <strain evidence="11">wild type</strain>
    </source>
</reference>
<keyword evidence="7" id="KW-0472">Membrane</keyword>
<reference evidence="11" key="3">
    <citation type="submission" date="2025-08" db="UniProtKB">
        <authorList>
            <consortium name="Ensembl"/>
        </authorList>
    </citation>
    <scope>IDENTIFICATION</scope>
</reference>
<dbReference type="Gene3D" id="4.10.400.10">
    <property type="entry name" value="Low-density Lipoprotein Receptor"/>
    <property type="match status" value="3"/>
</dbReference>
<dbReference type="InterPro" id="IPR036055">
    <property type="entry name" value="LDL_receptor-like_sf"/>
</dbReference>
<dbReference type="PROSITE" id="PS01209">
    <property type="entry name" value="LDLRA_1"/>
    <property type="match status" value="1"/>
</dbReference>
<dbReference type="PROSITE" id="PS50068">
    <property type="entry name" value="LDLRA_2"/>
    <property type="match status" value="2"/>
</dbReference>
<keyword evidence="12" id="KW-1185">Reference proteome</keyword>
<dbReference type="PRINTS" id="PR00261">
    <property type="entry name" value="LDLRECEPTOR"/>
</dbReference>
<evidence type="ECO:0000256" key="9">
    <source>
        <dbReference type="ARBA" id="ARBA00023180"/>
    </source>
</evidence>
<keyword evidence="9" id="KW-0325">Glycoprotein</keyword>
<evidence type="ECO:0000256" key="5">
    <source>
        <dbReference type="ARBA" id="ARBA00022737"/>
    </source>
</evidence>
<evidence type="ECO:0000256" key="8">
    <source>
        <dbReference type="ARBA" id="ARBA00023157"/>
    </source>
</evidence>
<dbReference type="PANTHER" id="PTHR24270">
    <property type="entry name" value="LOW-DENSITY LIPOPROTEIN RECEPTOR-RELATED"/>
    <property type="match status" value="1"/>
</dbReference>
<keyword evidence="6" id="KW-1133">Transmembrane helix</keyword>
<name>H2XYQ7_CIOIN</name>
<feature type="disulfide bond" evidence="10">
    <location>
        <begin position="104"/>
        <end position="119"/>
    </location>
</feature>
<comment type="caution">
    <text evidence="10">Lacks conserved residue(s) required for the propagation of feature annotation.</text>
</comment>
<keyword evidence="3" id="KW-0812">Transmembrane</keyword>
<feature type="disulfide bond" evidence="10">
    <location>
        <begin position="137"/>
        <end position="152"/>
    </location>
</feature>
<dbReference type="Proteomes" id="UP000008144">
    <property type="component" value="Chromosome 11"/>
</dbReference>
<dbReference type="InterPro" id="IPR050685">
    <property type="entry name" value="LDLR"/>
</dbReference>
<evidence type="ECO:0000256" key="3">
    <source>
        <dbReference type="ARBA" id="ARBA00022692"/>
    </source>
</evidence>
<reference evidence="12" key="1">
    <citation type="journal article" date="2002" name="Science">
        <title>The draft genome of Ciona intestinalis: insights into chordate and vertebrate origins.</title>
        <authorList>
            <person name="Dehal P."/>
            <person name="Satou Y."/>
            <person name="Campbell R.K."/>
            <person name="Chapman J."/>
            <person name="Degnan B."/>
            <person name="De Tomaso A."/>
            <person name="Davidson B."/>
            <person name="Di Gregorio A."/>
            <person name="Gelpke M."/>
            <person name="Goodstein D.M."/>
            <person name="Harafuji N."/>
            <person name="Hastings K.E."/>
            <person name="Ho I."/>
            <person name="Hotta K."/>
            <person name="Huang W."/>
            <person name="Kawashima T."/>
            <person name="Lemaire P."/>
            <person name="Martinez D."/>
            <person name="Meinertzhagen I.A."/>
            <person name="Necula S."/>
            <person name="Nonaka M."/>
            <person name="Putnam N."/>
            <person name="Rash S."/>
            <person name="Saiga H."/>
            <person name="Satake M."/>
            <person name="Terry A."/>
            <person name="Yamada L."/>
            <person name="Wang H.G."/>
            <person name="Awazu S."/>
            <person name="Azumi K."/>
            <person name="Boore J."/>
            <person name="Branno M."/>
            <person name="Chin-Bow S."/>
            <person name="DeSantis R."/>
            <person name="Doyle S."/>
            <person name="Francino P."/>
            <person name="Keys D.N."/>
            <person name="Haga S."/>
            <person name="Hayashi H."/>
            <person name="Hino K."/>
            <person name="Imai K.S."/>
            <person name="Inaba K."/>
            <person name="Kano S."/>
            <person name="Kobayashi K."/>
            <person name="Kobayashi M."/>
            <person name="Lee B.I."/>
            <person name="Makabe K.W."/>
            <person name="Manohar C."/>
            <person name="Matassi G."/>
            <person name="Medina M."/>
            <person name="Mochizuki Y."/>
            <person name="Mount S."/>
            <person name="Morishita T."/>
            <person name="Miura S."/>
            <person name="Nakayama A."/>
            <person name="Nishizaka S."/>
            <person name="Nomoto H."/>
            <person name="Ohta F."/>
            <person name="Oishi K."/>
            <person name="Rigoutsos I."/>
            <person name="Sano M."/>
            <person name="Sasaki A."/>
            <person name="Sasakura Y."/>
            <person name="Shoguchi E."/>
            <person name="Shin-i T."/>
            <person name="Spagnuolo A."/>
            <person name="Stainier D."/>
            <person name="Suzuki M.M."/>
            <person name="Tassy O."/>
            <person name="Takatori N."/>
            <person name="Tokuoka M."/>
            <person name="Yagi K."/>
            <person name="Yoshizaki F."/>
            <person name="Wada S."/>
            <person name="Zhang C."/>
            <person name="Hyatt P.D."/>
            <person name="Larimer F."/>
            <person name="Detter C."/>
            <person name="Doggett N."/>
            <person name="Glavina T."/>
            <person name="Hawkins T."/>
            <person name="Richardson P."/>
            <person name="Lucas S."/>
            <person name="Kohara Y."/>
            <person name="Levine M."/>
            <person name="Satoh N."/>
            <person name="Rokhsar D.S."/>
        </authorList>
    </citation>
    <scope>NUCLEOTIDE SEQUENCE [LARGE SCALE GENOMIC DNA]</scope>
</reference>
<proteinExistence type="predicted"/>
<dbReference type="GO" id="GO:0016020">
    <property type="term" value="C:membrane"/>
    <property type="evidence" value="ECO:0007669"/>
    <property type="project" value="UniProtKB-SubCell"/>
</dbReference>
<dbReference type="EMBL" id="EAAA01000729">
    <property type="status" value="NOT_ANNOTATED_CDS"/>
    <property type="molecule type" value="Genomic_DNA"/>
</dbReference>
<protein>
    <submittedName>
        <fullName evidence="11">Uncharacterized protein</fullName>
    </submittedName>
</protein>
<dbReference type="PANTHER" id="PTHR24270:SF62">
    <property type="entry name" value="LOW-DENSITY LIPOPROTEIN RECEPTOR-RELATED PROTEIN 2"/>
    <property type="match status" value="1"/>
</dbReference>
<dbReference type="CDD" id="cd00112">
    <property type="entry name" value="LDLa"/>
    <property type="match status" value="1"/>
</dbReference>
<keyword evidence="4" id="KW-0732">Signal</keyword>
<dbReference type="OMA" id="ASDECEC"/>
<dbReference type="InterPro" id="IPR023415">
    <property type="entry name" value="LDLR_class-A_CS"/>
</dbReference>
<dbReference type="SUPFAM" id="SSF57424">
    <property type="entry name" value="LDL receptor-like module"/>
    <property type="match status" value="3"/>
</dbReference>
<evidence type="ECO:0000256" key="2">
    <source>
        <dbReference type="ARBA" id="ARBA00004308"/>
    </source>
</evidence>
<evidence type="ECO:0000256" key="4">
    <source>
        <dbReference type="ARBA" id="ARBA00022729"/>
    </source>
</evidence>
<keyword evidence="8 10" id="KW-1015">Disulfide bond</keyword>
<dbReference type="SMART" id="SM00192">
    <property type="entry name" value="LDLa"/>
    <property type="match status" value="3"/>
</dbReference>
<keyword evidence="5" id="KW-0677">Repeat</keyword>
<dbReference type="GO" id="GO:0012505">
    <property type="term" value="C:endomembrane system"/>
    <property type="evidence" value="ECO:0007669"/>
    <property type="project" value="UniProtKB-SubCell"/>
</dbReference>
<evidence type="ECO:0000256" key="7">
    <source>
        <dbReference type="ARBA" id="ARBA00023136"/>
    </source>
</evidence>
<dbReference type="FunFam" id="4.10.400.10:FF:000034">
    <property type="entry name" value="Low-density lipoprotein receptor-related protein 2"/>
    <property type="match status" value="1"/>
</dbReference>